<dbReference type="OrthoDB" id="185373at2759"/>
<organism evidence="1 2">
    <name type="scientific">Fomitopsis schrenkii</name>
    <name type="common">Brown rot fungus</name>
    <dbReference type="NCBI Taxonomy" id="2126942"/>
    <lineage>
        <taxon>Eukaryota</taxon>
        <taxon>Fungi</taxon>
        <taxon>Dikarya</taxon>
        <taxon>Basidiomycota</taxon>
        <taxon>Agaricomycotina</taxon>
        <taxon>Agaricomycetes</taxon>
        <taxon>Polyporales</taxon>
        <taxon>Fomitopsis</taxon>
    </lineage>
</organism>
<dbReference type="InParanoid" id="S8E100"/>
<evidence type="ECO:0000313" key="1">
    <source>
        <dbReference type="EMBL" id="EPS98856.1"/>
    </source>
</evidence>
<dbReference type="Proteomes" id="UP000015241">
    <property type="component" value="Unassembled WGS sequence"/>
</dbReference>
<dbReference type="EMBL" id="KE504161">
    <property type="protein sequence ID" value="EPS98856.1"/>
    <property type="molecule type" value="Genomic_DNA"/>
</dbReference>
<reference evidence="1 2" key="1">
    <citation type="journal article" date="2012" name="Science">
        <title>The Paleozoic origin of enzymatic lignin decomposition reconstructed from 31 fungal genomes.</title>
        <authorList>
            <person name="Floudas D."/>
            <person name="Binder M."/>
            <person name="Riley R."/>
            <person name="Barry K."/>
            <person name="Blanchette R.A."/>
            <person name="Henrissat B."/>
            <person name="Martinez A.T."/>
            <person name="Otillar R."/>
            <person name="Spatafora J.W."/>
            <person name="Yadav J.S."/>
            <person name="Aerts A."/>
            <person name="Benoit I."/>
            <person name="Boyd A."/>
            <person name="Carlson A."/>
            <person name="Copeland A."/>
            <person name="Coutinho P.M."/>
            <person name="de Vries R.P."/>
            <person name="Ferreira P."/>
            <person name="Findley K."/>
            <person name="Foster B."/>
            <person name="Gaskell J."/>
            <person name="Glotzer D."/>
            <person name="Gorecki P."/>
            <person name="Heitman J."/>
            <person name="Hesse C."/>
            <person name="Hori C."/>
            <person name="Igarashi K."/>
            <person name="Jurgens J.A."/>
            <person name="Kallen N."/>
            <person name="Kersten P."/>
            <person name="Kohler A."/>
            <person name="Kuees U."/>
            <person name="Kumar T.K.A."/>
            <person name="Kuo A."/>
            <person name="LaButti K."/>
            <person name="Larrondo L.F."/>
            <person name="Lindquist E."/>
            <person name="Ling A."/>
            <person name="Lombard V."/>
            <person name="Lucas S."/>
            <person name="Lundell T."/>
            <person name="Martin R."/>
            <person name="McLaughlin D.J."/>
            <person name="Morgenstern I."/>
            <person name="Morin E."/>
            <person name="Murat C."/>
            <person name="Nagy L.G."/>
            <person name="Nolan M."/>
            <person name="Ohm R.A."/>
            <person name="Patyshakuliyeva A."/>
            <person name="Rokas A."/>
            <person name="Ruiz-Duenas F.J."/>
            <person name="Sabat G."/>
            <person name="Salamov A."/>
            <person name="Samejima M."/>
            <person name="Schmutz J."/>
            <person name="Slot J.C."/>
            <person name="St John F."/>
            <person name="Stenlid J."/>
            <person name="Sun H."/>
            <person name="Sun S."/>
            <person name="Syed K."/>
            <person name="Tsang A."/>
            <person name="Wiebenga A."/>
            <person name="Young D."/>
            <person name="Pisabarro A."/>
            <person name="Eastwood D.C."/>
            <person name="Martin F."/>
            <person name="Cullen D."/>
            <person name="Grigoriev I.V."/>
            <person name="Hibbett D.S."/>
        </authorList>
    </citation>
    <scope>NUCLEOTIDE SEQUENCE</scope>
    <source>
        <strain evidence="2">FP-58527</strain>
    </source>
</reference>
<sequence>MWLQVNRREPTRPLTRLISTAVSNAPLPTNPHVHLLRRVFRISCYYGRRTNDPIFKTFNWIVRNPTATVPTPMLKRSGLRMREYLSWKPVILAQDWDDIVEHFAQKGVSLPEADAPQDQDASERQQPPTWVVLYTLCYKVRSESDAWKALALAYSQLSVAPPHLRPALLILTACWLAEHDLLVPLQRVVDAFFRGDHGVTLEDFHYQSLLQLIAQASSSDRVSPILRRIIDDLGDRPLNRNTFDALLRNRCASPTLGLAVARKMRAQDYPPTLRHLTQLVLLYSRAGWQRRARMIMRAVRLHMAEAEGEEVPMDSDLRR</sequence>
<protein>
    <recommendedName>
        <fullName evidence="3">Pentacotripeptide-repeat region of PRORP domain-containing protein</fullName>
    </recommendedName>
</protein>
<keyword evidence="2" id="KW-1185">Reference proteome</keyword>
<accession>S8E100</accession>
<gene>
    <name evidence="1" type="ORF">FOMPIDRAFT_78082</name>
</gene>
<dbReference type="STRING" id="743788.S8E100"/>
<dbReference type="HOGENOM" id="CLU_873047_0_0_1"/>
<proteinExistence type="predicted"/>
<feature type="non-terminal residue" evidence="1">
    <location>
        <position position="319"/>
    </location>
</feature>
<dbReference type="eggNOG" id="ENOG502RB5U">
    <property type="taxonomic scope" value="Eukaryota"/>
</dbReference>
<dbReference type="AlphaFoldDB" id="S8E100"/>
<name>S8E100_FOMSC</name>
<evidence type="ECO:0000313" key="2">
    <source>
        <dbReference type="Proteomes" id="UP000015241"/>
    </source>
</evidence>
<evidence type="ECO:0008006" key="3">
    <source>
        <dbReference type="Google" id="ProtNLM"/>
    </source>
</evidence>